<keyword evidence="4" id="KW-1185">Reference proteome</keyword>
<comment type="caution">
    <text evidence="3">The sequence shown here is derived from an EMBL/GenBank/DDBJ whole genome shotgun (WGS) entry which is preliminary data.</text>
</comment>
<dbReference type="PANTHER" id="PTHR46268">
    <property type="entry name" value="STRESS RESPONSE PROTEIN NHAX"/>
    <property type="match status" value="1"/>
</dbReference>
<dbReference type="CDD" id="cd00293">
    <property type="entry name" value="USP-like"/>
    <property type="match status" value="1"/>
</dbReference>
<dbReference type="PANTHER" id="PTHR46268:SF6">
    <property type="entry name" value="UNIVERSAL STRESS PROTEIN UP12"/>
    <property type="match status" value="1"/>
</dbReference>
<dbReference type="Pfam" id="PF00582">
    <property type="entry name" value="Usp"/>
    <property type="match status" value="1"/>
</dbReference>
<gene>
    <name evidence="3" type="ORF">EPD60_16420</name>
</gene>
<sequence>MKRILVPTDFSPNADKAFDYAVQIAGKTGAELLVLHACAFPLPEYAEQPEDLRQYNRVRALGLQERLDDYLLAAPGQVKTLLVDGRTVDAILEKSRRYEVDLIVMGTRGAGSLKTLLFGTRTEAVIAASRIPVIAVPESYTGGAPKNILLAVQEEESETVLAPAFHLRELFGASLKTVVFSDTNEPVGTYIDHEHGVAQATGRWKASFSLPELKSEHLVGSGFCETIENYAEDQDMNLLVMITRANASVPHLFSSSMTREMALRTEIPLLTLHA</sequence>
<dbReference type="OrthoDB" id="9788959at2"/>
<name>A0A4V2NV52_9BACT</name>
<dbReference type="PRINTS" id="PR01438">
    <property type="entry name" value="UNVRSLSTRESS"/>
</dbReference>
<organism evidence="3 4">
    <name type="scientific">Flaviaesturariibacter flavus</name>
    <dbReference type="NCBI Taxonomy" id="2502780"/>
    <lineage>
        <taxon>Bacteria</taxon>
        <taxon>Pseudomonadati</taxon>
        <taxon>Bacteroidota</taxon>
        <taxon>Chitinophagia</taxon>
        <taxon>Chitinophagales</taxon>
        <taxon>Chitinophagaceae</taxon>
        <taxon>Flaviaestuariibacter</taxon>
    </lineage>
</organism>
<proteinExistence type="inferred from homology"/>
<dbReference type="InterPro" id="IPR006015">
    <property type="entry name" value="Universal_stress_UspA"/>
</dbReference>
<comment type="similarity">
    <text evidence="1">Belongs to the universal stress protein A family.</text>
</comment>
<evidence type="ECO:0000313" key="3">
    <source>
        <dbReference type="EMBL" id="TCJ12136.1"/>
    </source>
</evidence>
<feature type="domain" description="UspA" evidence="2">
    <location>
        <begin position="1"/>
        <end position="137"/>
    </location>
</feature>
<dbReference type="EMBL" id="SJZI01000052">
    <property type="protein sequence ID" value="TCJ12136.1"/>
    <property type="molecule type" value="Genomic_DNA"/>
</dbReference>
<evidence type="ECO:0000259" key="2">
    <source>
        <dbReference type="Pfam" id="PF00582"/>
    </source>
</evidence>
<evidence type="ECO:0000313" key="4">
    <source>
        <dbReference type="Proteomes" id="UP000295334"/>
    </source>
</evidence>
<dbReference type="SUPFAM" id="SSF52402">
    <property type="entry name" value="Adenine nucleotide alpha hydrolases-like"/>
    <property type="match status" value="2"/>
</dbReference>
<dbReference type="AlphaFoldDB" id="A0A4V2NV52"/>
<reference evidence="3 4" key="1">
    <citation type="submission" date="2019-03" db="EMBL/GenBank/DDBJ databases">
        <authorList>
            <person name="Kim M.K.M."/>
        </authorList>
    </citation>
    <scope>NUCLEOTIDE SEQUENCE [LARGE SCALE GENOMIC DNA]</scope>
    <source>
        <strain evidence="3 4">17J68-12</strain>
    </source>
</reference>
<dbReference type="RefSeq" id="WP_131450612.1">
    <property type="nucleotide sequence ID" value="NZ_SJZI01000052.1"/>
</dbReference>
<dbReference type="Proteomes" id="UP000295334">
    <property type="component" value="Unassembled WGS sequence"/>
</dbReference>
<accession>A0A4V2NV52</accession>
<dbReference type="InterPro" id="IPR006016">
    <property type="entry name" value="UspA"/>
</dbReference>
<dbReference type="Gene3D" id="3.40.50.12370">
    <property type="match status" value="1"/>
</dbReference>
<protein>
    <submittedName>
        <fullName evidence="3">Universal stress protein</fullName>
    </submittedName>
</protein>
<evidence type="ECO:0000256" key="1">
    <source>
        <dbReference type="ARBA" id="ARBA00008791"/>
    </source>
</evidence>